<feature type="binding site" evidence="3">
    <location>
        <begin position="305"/>
        <end position="308"/>
    </location>
    <ligand>
        <name>CTP</name>
        <dbReference type="ChEBI" id="CHEBI:37563"/>
    </ligand>
</feature>
<dbReference type="InterPro" id="IPR036551">
    <property type="entry name" value="Flavin_trans-like"/>
</dbReference>
<comment type="catalytic activity">
    <reaction evidence="3 4">
        <text>N-[(R)-4-phosphopantothenoyl]-L-cysteine + H(+) = (R)-4'-phosphopantetheine + CO2</text>
        <dbReference type="Rhea" id="RHEA:16793"/>
        <dbReference type="ChEBI" id="CHEBI:15378"/>
        <dbReference type="ChEBI" id="CHEBI:16526"/>
        <dbReference type="ChEBI" id="CHEBI:59458"/>
        <dbReference type="ChEBI" id="CHEBI:61723"/>
        <dbReference type="EC" id="4.1.1.36"/>
    </reaction>
</comment>
<dbReference type="GO" id="GO:0004632">
    <property type="term" value="F:phosphopantothenate--cysteine ligase activity"/>
    <property type="evidence" value="ECO:0007669"/>
    <property type="project" value="UniProtKB-EC"/>
</dbReference>
<sequence length="407" mass="42301">MAEIVLGVAGGIAAYKACELLRRLREAGHQVQVVATPNALTFVGAATFEALSGREVLSGVFEHVPEVTHVALGRRADLVVCAPATADLLARMAAGRADDLLTSTLLTARCPVLAAPAMHTEMWDHPATVDNVATLRRRGTIVLEPASGRLTGADSGPGRLPEPVEIAELARLLLEEPAALPRDLEGRRVVVSAGGTAEPLDPVRTLGNRSSGRQGYALARVAAQRGAHVTLVAGSTADLAPPAAVDLVRVRTTEEMRTAVLDAGKGAEVVVMAAAVADFRPLDVAGFKIKKTDAEPEAIRLTRNPDILRELVAEQVPGRLVVGFAAETGDAEHDVLSFGRAKLARKGCDLLVVNAVGAGGDGRHSAFEGSDNEGWLLGADGSSTPLPMGSKAALAARVWDAVGARLS</sequence>
<evidence type="ECO:0000313" key="8">
    <source>
        <dbReference type="Proteomes" id="UP001595947"/>
    </source>
</evidence>
<name>A0ABV9YQB1_9PSEU</name>
<dbReference type="Proteomes" id="UP001595947">
    <property type="component" value="Unassembled WGS sequence"/>
</dbReference>
<comment type="caution">
    <text evidence="3">Lacks conserved residue(s) required for the propagation of feature annotation.</text>
</comment>
<evidence type="ECO:0000256" key="4">
    <source>
        <dbReference type="RuleBase" id="RU364078"/>
    </source>
</evidence>
<evidence type="ECO:0000259" key="5">
    <source>
        <dbReference type="Pfam" id="PF02441"/>
    </source>
</evidence>
<gene>
    <name evidence="3 7" type="primary">coaBC</name>
    <name evidence="7" type="ORF">ACFPBZ_18975</name>
</gene>
<feature type="binding site" evidence="3">
    <location>
        <position position="346"/>
    </location>
    <ligand>
        <name>CTP</name>
        <dbReference type="ChEBI" id="CHEBI:37563"/>
    </ligand>
</feature>
<dbReference type="PANTHER" id="PTHR14359">
    <property type="entry name" value="HOMO-OLIGOMERIC FLAVIN CONTAINING CYS DECARBOXYLASE FAMILY"/>
    <property type="match status" value="1"/>
</dbReference>
<reference evidence="8" key="1">
    <citation type="journal article" date="2019" name="Int. J. Syst. Evol. Microbiol.">
        <title>The Global Catalogue of Microorganisms (GCM) 10K type strain sequencing project: providing services to taxonomists for standard genome sequencing and annotation.</title>
        <authorList>
            <consortium name="The Broad Institute Genomics Platform"/>
            <consortium name="The Broad Institute Genome Sequencing Center for Infectious Disease"/>
            <person name="Wu L."/>
            <person name="Ma J."/>
        </authorList>
    </citation>
    <scope>NUCLEOTIDE SEQUENCE [LARGE SCALE GENOMIC DNA]</scope>
    <source>
        <strain evidence="8">CGMCC 4.7093</strain>
    </source>
</reference>
<comment type="function">
    <text evidence="4">Catalyzes two steps in the biosynthesis of coenzyme A. In the first step cysteine is conjugated to 4'-phosphopantothenate to form 4-phosphopantothenoylcysteine, in the latter compound is decarboxylated to form 4'-phosphopantotheine.</text>
</comment>
<comment type="pathway">
    <text evidence="3 4">Cofactor biosynthesis; coenzyme A biosynthesis; CoA from (R)-pantothenate: step 2/5.</text>
</comment>
<feature type="region of interest" description="Phosphopantothenate--cysteine ligase" evidence="3">
    <location>
        <begin position="189"/>
        <end position="407"/>
    </location>
</feature>
<evidence type="ECO:0000256" key="1">
    <source>
        <dbReference type="ARBA" id="ARBA00022793"/>
    </source>
</evidence>
<evidence type="ECO:0000259" key="6">
    <source>
        <dbReference type="Pfam" id="PF04127"/>
    </source>
</evidence>
<feature type="binding site" evidence="3">
    <location>
        <position position="324"/>
    </location>
    <ligand>
        <name>CTP</name>
        <dbReference type="ChEBI" id="CHEBI:37563"/>
    </ligand>
</feature>
<dbReference type="Gene3D" id="3.40.50.10300">
    <property type="entry name" value="CoaB-like"/>
    <property type="match status" value="1"/>
</dbReference>
<comment type="catalytic activity">
    <reaction evidence="3 4">
        <text>(R)-4'-phosphopantothenate + L-cysteine + CTP = N-[(R)-4-phosphopantothenoyl]-L-cysteine + CMP + diphosphate + H(+)</text>
        <dbReference type="Rhea" id="RHEA:19397"/>
        <dbReference type="ChEBI" id="CHEBI:10986"/>
        <dbReference type="ChEBI" id="CHEBI:15378"/>
        <dbReference type="ChEBI" id="CHEBI:33019"/>
        <dbReference type="ChEBI" id="CHEBI:35235"/>
        <dbReference type="ChEBI" id="CHEBI:37563"/>
        <dbReference type="ChEBI" id="CHEBI:59458"/>
        <dbReference type="ChEBI" id="CHEBI:60377"/>
        <dbReference type="EC" id="6.3.2.5"/>
    </reaction>
</comment>
<comment type="similarity">
    <text evidence="3 4">In the N-terminal section; belongs to the HFCD (homo-oligomeric flavin containing Cys decarboxylase) superfamily.</text>
</comment>
<comment type="cofactor">
    <cofactor evidence="3">
        <name>Mg(2+)</name>
        <dbReference type="ChEBI" id="CHEBI:18420"/>
    </cofactor>
</comment>
<dbReference type="HAMAP" id="MF_02225">
    <property type="entry name" value="CoaBC"/>
    <property type="match status" value="1"/>
</dbReference>
<feature type="domain" description="DNA/pantothenate metabolism flavoprotein C-terminal" evidence="6">
    <location>
        <begin position="184"/>
        <end position="402"/>
    </location>
</feature>
<feature type="region of interest" description="Phosphopantothenoylcysteine decarboxylase" evidence="3">
    <location>
        <begin position="1"/>
        <end position="188"/>
    </location>
</feature>
<dbReference type="SUPFAM" id="SSF102645">
    <property type="entry name" value="CoaB-like"/>
    <property type="match status" value="1"/>
</dbReference>
<proteinExistence type="inferred from homology"/>
<dbReference type="SUPFAM" id="SSF52507">
    <property type="entry name" value="Homo-oligomeric flavin-containing Cys decarboxylases, HFCD"/>
    <property type="match status" value="1"/>
</dbReference>
<dbReference type="InterPro" id="IPR007085">
    <property type="entry name" value="DNA/pantothenate-metab_flavo_C"/>
</dbReference>
<dbReference type="RefSeq" id="WP_378037661.1">
    <property type="nucleotide sequence ID" value="NZ_JBHSIV010000022.1"/>
</dbReference>
<evidence type="ECO:0000313" key="7">
    <source>
        <dbReference type="EMBL" id="MFC5064314.1"/>
    </source>
</evidence>
<protein>
    <recommendedName>
        <fullName evidence="3">Coenzyme A biosynthesis bifunctional protein CoaBC</fullName>
    </recommendedName>
    <alternativeName>
        <fullName evidence="3">DNA/pantothenate metabolism flavoprotein</fullName>
    </alternativeName>
    <alternativeName>
        <fullName evidence="3">Phosphopantothenoylcysteine synthetase/decarboxylase</fullName>
        <shortName evidence="3">PPCS-PPCDC</shortName>
    </alternativeName>
    <domain>
        <recommendedName>
            <fullName evidence="3">Phosphopantothenoylcysteine decarboxylase</fullName>
            <shortName evidence="3">PPC decarboxylase</shortName>
            <shortName evidence="3">PPC-DC</shortName>
            <ecNumber evidence="3">4.1.1.36</ecNumber>
        </recommendedName>
        <alternativeName>
            <fullName evidence="3">CoaC</fullName>
        </alternativeName>
    </domain>
    <domain>
        <recommendedName>
            <fullName evidence="3">Phosphopantothenate--cysteine ligase</fullName>
            <ecNumber evidence="3">6.3.2.5</ecNumber>
        </recommendedName>
        <alternativeName>
            <fullName evidence="3">CoaB</fullName>
        </alternativeName>
        <alternativeName>
            <fullName evidence="3">Phosphopantothenoylcysteine synthetase</fullName>
            <shortName evidence="3">PPC synthetase</shortName>
            <shortName evidence="3">PPC-S</shortName>
        </alternativeName>
    </domain>
</protein>
<keyword evidence="3 4" id="KW-0288">FMN</keyword>
<keyword evidence="1 3" id="KW-0210">Decarboxylase</keyword>
<dbReference type="InterPro" id="IPR035929">
    <property type="entry name" value="CoaB-like_sf"/>
</dbReference>
<dbReference type="EC" id="6.3.2.5" evidence="3"/>
<dbReference type="PANTHER" id="PTHR14359:SF6">
    <property type="entry name" value="PHOSPHOPANTOTHENOYLCYSTEINE DECARBOXYLASE"/>
    <property type="match status" value="1"/>
</dbReference>
<dbReference type="NCBIfam" id="TIGR00521">
    <property type="entry name" value="coaBC_dfp"/>
    <property type="match status" value="1"/>
</dbReference>
<feature type="domain" description="Flavoprotein" evidence="5">
    <location>
        <begin position="3"/>
        <end position="168"/>
    </location>
</feature>
<dbReference type="Pfam" id="PF04127">
    <property type="entry name" value="DFP"/>
    <property type="match status" value="1"/>
</dbReference>
<dbReference type="Gene3D" id="3.40.50.1950">
    <property type="entry name" value="Flavin prenyltransferase-like"/>
    <property type="match status" value="1"/>
</dbReference>
<comment type="cofactor">
    <cofactor evidence="3">
        <name>FMN</name>
        <dbReference type="ChEBI" id="CHEBI:58210"/>
    </cofactor>
    <text evidence="3">Binds 1 FMN per subunit.</text>
</comment>
<dbReference type="Pfam" id="PF02441">
    <property type="entry name" value="Flavoprotein"/>
    <property type="match status" value="1"/>
</dbReference>
<organism evidence="7 8">
    <name type="scientific">Actinomycetospora atypica</name>
    <dbReference type="NCBI Taxonomy" id="1290095"/>
    <lineage>
        <taxon>Bacteria</taxon>
        <taxon>Bacillati</taxon>
        <taxon>Actinomycetota</taxon>
        <taxon>Actinomycetes</taxon>
        <taxon>Pseudonocardiales</taxon>
        <taxon>Pseudonocardiaceae</taxon>
        <taxon>Actinomycetospora</taxon>
    </lineage>
</organism>
<keyword evidence="3" id="KW-0460">Magnesium</keyword>
<feature type="binding site" evidence="3">
    <location>
        <position position="342"/>
    </location>
    <ligand>
        <name>CTP</name>
        <dbReference type="ChEBI" id="CHEBI:37563"/>
    </ligand>
</feature>
<comment type="similarity">
    <text evidence="3 4">In the C-terminal section; belongs to the PPC synthetase family.</text>
</comment>
<keyword evidence="2 3" id="KW-0456">Lyase</keyword>
<evidence type="ECO:0000256" key="3">
    <source>
        <dbReference type="HAMAP-Rule" id="MF_02225"/>
    </source>
</evidence>
<accession>A0ABV9YQB1</accession>
<feature type="binding site" evidence="3">
    <location>
        <position position="278"/>
    </location>
    <ligand>
        <name>CTP</name>
        <dbReference type="ChEBI" id="CHEBI:37563"/>
    </ligand>
</feature>
<dbReference type="EMBL" id="JBHSIV010000022">
    <property type="protein sequence ID" value="MFC5064314.1"/>
    <property type="molecule type" value="Genomic_DNA"/>
</dbReference>
<comment type="function">
    <text evidence="3">Catalyzes two sequential steps in the biosynthesis of coenzyme A. In the first step cysteine is conjugated to 4'-phosphopantothenate to form 4-phosphopantothenoylcysteine. In the second step the latter compound is decarboxylated to form 4'-phosphopantotheine.</text>
</comment>
<dbReference type="GO" id="GO:0004633">
    <property type="term" value="F:phosphopantothenoylcysteine decarboxylase activity"/>
    <property type="evidence" value="ECO:0007669"/>
    <property type="project" value="UniProtKB-EC"/>
</dbReference>
<keyword evidence="3 4" id="KW-0436">Ligase</keyword>
<keyword evidence="3" id="KW-0479">Metal-binding</keyword>
<dbReference type="EC" id="4.1.1.36" evidence="3"/>
<feature type="binding site" evidence="3">
    <location>
        <position position="288"/>
    </location>
    <ligand>
        <name>CTP</name>
        <dbReference type="ChEBI" id="CHEBI:37563"/>
    </ligand>
</feature>
<keyword evidence="8" id="KW-1185">Reference proteome</keyword>
<dbReference type="InterPro" id="IPR005252">
    <property type="entry name" value="CoaBC"/>
</dbReference>
<comment type="pathway">
    <text evidence="3 4">Cofactor biosynthesis; coenzyme A biosynthesis; CoA from (R)-pantothenate: step 3/5.</text>
</comment>
<dbReference type="InterPro" id="IPR003382">
    <property type="entry name" value="Flavoprotein"/>
</dbReference>
<keyword evidence="3 4" id="KW-0285">Flavoprotein</keyword>
<comment type="caution">
    <text evidence="7">The sequence shown here is derived from an EMBL/GenBank/DDBJ whole genome shotgun (WGS) entry which is preliminary data.</text>
</comment>
<evidence type="ECO:0000256" key="2">
    <source>
        <dbReference type="ARBA" id="ARBA00023239"/>
    </source>
</evidence>
<keyword evidence="3" id="KW-0511">Multifunctional enzyme</keyword>